<evidence type="ECO:0000256" key="2">
    <source>
        <dbReference type="PROSITE-ProRule" id="PRU01091"/>
    </source>
</evidence>
<dbReference type="InterPro" id="IPR011990">
    <property type="entry name" value="TPR-like_helical_dom_sf"/>
</dbReference>
<accession>A0A4V1ATG6</accession>
<dbReference type="EMBL" id="CP038026">
    <property type="protein sequence ID" value="QBQ35598.1"/>
    <property type="molecule type" value="Genomic_DNA"/>
</dbReference>
<dbReference type="SMART" id="SM00028">
    <property type="entry name" value="TPR"/>
    <property type="match status" value="3"/>
</dbReference>
<evidence type="ECO:0000259" key="3">
    <source>
        <dbReference type="PROSITE" id="PS51755"/>
    </source>
</evidence>
<dbReference type="OrthoDB" id="1971692at2"/>
<reference evidence="4" key="3">
    <citation type="submission" date="2022-12" db="EMBL/GenBank/DDBJ databases">
        <authorList>
            <person name="Sun Q."/>
            <person name="Kim S."/>
        </authorList>
    </citation>
    <scope>NUCLEOTIDE SEQUENCE</scope>
    <source>
        <strain evidence="4">KCTC 12344</strain>
    </source>
</reference>
<dbReference type="InterPro" id="IPR036388">
    <property type="entry name" value="WH-like_DNA-bd_sf"/>
</dbReference>
<dbReference type="Gene3D" id="1.25.40.10">
    <property type="entry name" value="Tetratricopeptide repeat domain"/>
    <property type="match status" value="1"/>
</dbReference>
<dbReference type="SMART" id="SM00862">
    <property type="entry name" value="Trans_reg_C"/>
    <property type="match status" value="1"/>
</dbReference>
<evidence type="ECO:0000256" key="1">
    <source>
        <dbReference type="ARBA" id="ARBA00023125"/>
    </source>
</evidence>
<dbReference type="AlphaFoldDB" id="A0A4V1ATG6"/>
<proteinExistence type="predicted"/>
<dbReference type="InterPro" id="IPR016032">
    <property type="entry name" value="Sig_transdc_resp-reg_C-effctor"/>
</dbReference>
<protein>
    <submittedName>
        <fullName evidence="4">Transcriptional regulator</fullName>
    </submittedName>
</protein>
<feature type="domain" description="OmpR/PhoB-type" evidence="3">
    <location>
        <begin position="6"/>
        <end position="104"/>
    </location>
</feature>
<dbReference type="Gene3D" id="1.10.10.10">
    <property type="entry name" value="Winged helix-like DNA-binding domain superfamily/Winged helix DNA-binding domain"/>
    <property type="match status" value="1"/>
</dbReference>
<name>A0A4V1ATG6_9BURK</name>
<dbReference type="Gene3D" id="3.40.50.300">
    <property type="entry name" value="P-loop containing nucleotide triphosphate hydrolases"/>
    <property type="match status" value="1"/>
</dbReference>
<dbReference type="Pfam" id="PF20703">
    <property type="entry name" value="nSTAND1"/>
    <property type="match status" value="1"/>
</dbReference>
<keyword evidence="6" id="KW-1185">Reference proteome</keyword>
<dbReference type="PROSITE" id="PS51755">
    <property type="entry name" value="OMPR_PHOB"/>
    <property type="match status" value="1"/>
</dbReference>
<dbReference type="SUPFAM" id="SSF46894">
    <property type="entry name" value="C-terminal effector domain of the bipartite response regulators"/>
    <property type="match status" value="1"/>
</dbReference>
<reference evidence="5 6" key="2">
    <citation type="submission" date="2019-03" db="EMBL/GenBank/DDBJ databases">
        <title>Draft Genome Sequences of Six Type Strains of the Genus Massilia.</title>
        <authorList>
            <person name="Miess H."/>
            <person name="Frediansyhah A."/>
            <person name="Gross H."/>
        </authorList>
    </citation>
    <scope>NUCLEOTIDE SEQUENCE [LARGE SCALE GENOMIC DNA]</scope>
    <source>
        <strain evidence="5 6">DSM 17505</strain>
    </source>
</reference>
<dbReference type="InterPro" id="IPR027417">
    <property type="entry name" value="P-loop_NTPase"/>
</dbReference>
<dbReference type="InterPro" id="IPR049052">
    <property type="entry name" value="nSTAND1"/>
</dbReference>
<reference evidence="4" key="1">
    <citation type="journal article" date="2014" name="Int. J. Syst. Evol. Microbiol.">
        <title>Complete genome sequence of Corynebacterium casei LMG S-19264T (=DSM 44701T), isolated from a smear-ripened cheese.</title>
        <authorList>
            <consortium name="US DOE Joint Genome Institute (JGI-PGF)"/>
            <person name="Walter F."/>
            <person name="Albersmeier A."/>
            <person name="Kalinowski J."/>
            <person name="Ruckert C."/>
        </authorList>
    </citation>
    <scope>NUCLEOTIDE SEQUENCE</scope>
    <source>
        <strain evidence="4">KCTC 12344</strain>
    </source>
</reference>
<dbReference type="InterPro" id="IPR001867">
    <property type="entry name" value="OmpR/PhoB-type_DNA-bd"/>
</dbReference>
<dbReference type="GO" id="GO:0000160">
    <property type="term" value="P:phosphorelay signal transduction system"/>
    <property type="evidence" value="ECO:0007669"/>
    <property type="project" value="InterPro"/>
</dbReference>
<dbReference type="EMBL" id="BMWW01000005">
    <property type="protein sequence ID" value="GGY96666.1"/>
    <property type="molecule type" value="Genomic_DNA"/>
</dbReference>
<dbReference type="SUPFAM" id="SSF52540">
    <property type="entry name" value="P-loop containing nucleoside triphosphate hydrolases"/>
    <property type="match status" value="1"/>
</dbReference>
<dbReference type="PANTHER" id="PTHR47691:SF3">
    <property type="entry name" value="HTH-TYPE TRANSCRIPTIONAL REGULATOR RV0890C-RELATED"/>
    <property type="match status" value="1"/>
</dbReference>
<evidence type="ECO:0000313" key="7">
    <source>
        <dbReference type="Proteomes" id="UP000619512"/>
    </source>
</evidence>
<dbReference type="SUPFAM" id="SSF48452">
    <property type="entry name" value="TPR-like"/>
    <property type="match status" value="1"/>
</dbReference>
<evidence type="ECO:0000313" key="6">
    <source>
        <dbReference type="Proteomes" id="UP000294359"/>
    </source>
</evidence>
<dbReference type="GO" id="GO:0006355">
    <property type="term" value="P:regulation of DNA-templated transcription"/>
    <property type="evidence" value="ECO:0007669"/>
    <property type="project" value="InterPro"/>
</dbReference>
<organism evidence="4 7">
    <name type="scientific">Pseudoduganella plicata</name>
    <dbReference type="NCBI Taxonomy" id="321984"/>
    <lineage>
        <taxon>Bacteria</taxon>
        <taxon>Pseudomonadati</taxon>
        <taxon>Pseudomonadota</taxon>
        <taxon>Betaproteobacteria</taxon>
        <taxon>Burkholderiales</taxon>
        <taxon>Oxalobacteraceae</taxon>
        <taxon>Telluria group</taxon>
        <taxon>Pseudoduganella</taxon>
    </lineage>
</organism>
<dbReference type="PANTHER" id="PTHR47691">
    <property type="entry name" value="REGULATOR-RELATED"/>
    <property type="match status" value="1"/>
</dbReference>
<dbReference type="CDD" id="cd00383">
    <property type="entry name" value="trans_reg_C"/>
    <property type="match status" value="1"/>
</dbReference>
<dbReference type="GO" id="GO:0003677">
    <property type="term" value="F:DNA binding"/>
    <property type="evidence" value="ECO:0007669"/>
    <property type="project" value="UniProtKB-UniRule"/>
</dbReference>
<dbReference type="Pfam" id="PF00486">
    <property type="entry name" value="Trans_reg_C"/>
    <property type="match status" value="1"/>
</dbReference>
<keyword evidence="1 2" id="KW-0238">DNA-binding</keyword>
<sequence length="1079" mass="118499">MGTMDGRGFRFGDWQVDVGGNSLSHGDASATLEPRAMDVLRYLCRHPGAVIPAEELLQTCWGTAELGDNPVHKAIAQLRRALGDSSTAPRYIETVRKRGYRAIAAVVELDDGAGQWQGGSPFRGLEAFQESHAAIFFGRVQATHRLRETVLRQVADGCPMALVLGPSGSGKTSLVRAGLLPSLVSDPVAPSCVLHMDCADLAGSDLFGALAAVLVDAECDEHRLFEGSSADALGRRLRDEPDAVAATLGTGASIRIAIFVDRLEAIFRAPATTDADRARFVGLLQILARAGTLVILACRNDFYPALIALPELMALKSRGGHFDIEPPDGADIAQMVRQPARAAQLTFEHDAATGASLDDVLCDAARASPDALPLLQYCLDELYRQRSDDGTLRFDVFRKLGGIEGALGVRAEQIVAALPAAQQAALPHVLSLLVNIGEEQNAVTARRPAWSALTHEAQRELVRALVEARLFVSELTGEVPTFGVAHEALLRRWPRVVEWVERHRQSLQIRTRVAAQAERWAAAGRPRDLLLPAGMQTNQARGLLEIADLALSQQEKDYVGASLRRAKLGSRIRIGVMSVIALLAVLAGVLGFTARSAQKEAEQRRADAEGLMSFMLGDFVDKLRPLGRLDLLDDVSAKALGYLTQSEAHLENRGRLEHKARTLQLIGELSISRSKPDSAKKALLEAKEIFETLLVATPNDRSLLKAIGENAFWQGKISMDRSDWAEATSHMRRYLTVAERVVQLAPQDPDAQLELSYALNNQGTVAMRIANFSAATLAFSRAIEIKKKLLLQQPDSETLNIDLSNSLSWQAKASAALGTLEEARLLYIQEYTLLRKLLDRNPNNSDWRSRLASSLSNRADIEQALGYDTASQALFSESTQLWEALVRSDPTNVTWKKNLTVLLYSKLQSHPQSDGSLTILNWRSLLTRIAELKAAEPSNLTLIKLMVSTHYAMAEYYFERRDIAAARTQLEAAAQAVSGTQTKVKNDLRILSKLAQARILDAEISRLEGNYSETLSKCADAKGLLLPVRNKISDLFVLSVYVRTFACSDNLSEVTLDVEHLKRMNYRETRYEKYMSLHH</sequence>
<dbReference type="Proteomes" id="UP000294359">
    <property type="component" value="Chromosome"/>
</dbReference>
<feature type="DNA-binding region" description="OmpR/PhoB-type" evidence="2">
    <location>
        <begin position="6"/>
        <end position="104"/>
    </location>
</feature>
<evidence type="ECO:0000313" key="4">
    <source>
        <dbReference type="EMBL" id="GGY96666.1"/>
    </source>
</evidence>
<dbReference type="InterPro" id="IPR019734">
    <property type="entry name" value="TPR_rpt"/>
</dbReference>
<evidence type="ECO:0000313" key="5">
    <source>
        <dbReference type="EMBL" id="QBQ35598.1"/>
    </source>
</evidence>
<gene>
    <name evidence="5" type="ORF">E1742_05015</name>
    <name evidence="4" type="ORF">GCM10007388_32770</name>
</gene>
<dbReference type="Proteomes" id="UP000619512">
    <property type="component" value="Unassembled WGS sequence"/>
</dbReference>
<dbReference type="RefSeq" id="WP_134383837.1">
    <property type="nucleotide sequence ID" value="NZ_BMWW01000005.1"/>
</dbReference>